<evidence type="ECO:0000313" key="2">
    <source>
        <dbReference type="EMBL" id="EFA92963.1"/>
    </source>
</evidence>
<feature type="transmembrane region" description="Helical" evidence="1">
    <location>
        <begin position="33"/>
        <end position="52"/>
    </location>
</feature>
<reference evidence="2 3" key="1">
    <citation type="submission" date="2009-12" db="EMBL/GenBank/DDBJ databases">
        <title>Genome Sequence of Prevotella buccalis ATCC 35310.</title>
        <authorList>
            <person name="Durkin A.S."/>
            <person name="Madupu R."/>
            <person name="Torralba M."/>
            <person name="Methe B."/>
            <person name="Sutton G."/>
            <person name="Strausberg R.L."/>
            <person name="Nelson K.E."/>
        </authorList>
    </citation>
    <scope>NUCLEOTIDE SEQUENCE [LARGE SCALE GENOMIC DNA]</scope>
    <source>
        <strain evidence="2 3">ATCC 35310</strain>
    </source>
</reference>
<dbReference type="Proteomes" id="UP000005283">
    <property type="component" value="Unassembled WGS sequence"/>
</dbReference>
<keyword evidence="1" id="KW-1133">Transmembrane helix</keyword>
<keyword evidence="3" id="KW-1185">Reference proteome</keyword>
<keyword evidence="1" id="KW-0472">Membrane</keyword>
<name>D1W3E5_9BACT</name>
<evidence type="ECO:0000313" key="3">
    <source>
        <dbReference type="Proteomes" id="UP000005283"/>
    </source>
</evidence>
<sequence length="68" mass="7783">MRHDALTKLVAPNIEGWGGLDYLSVVQTDANEFILSFFIIVHIFGIFKTIILEKISSFWMLFGTLFCN</sequence>
<evidence type="ECO:0000256" key="1">
    <source>
        <dbReference type="SAM" id="Phobius"/>
    </source>
</evidence>
<dbReference type="EMBL" id="ADEG01000022">
    <property type="protein sequence ID" value="EFA92963.1"/>
    <property type="molecule type" value="Genomic_DNA"/>
</dbReference>
<dbReference type="AlphaFoldDB" id="D1W3E5"/>
<comment type="caution">
    <text evidence="2">The sequence shown here is derived from an EMBL/GenBank/DDBJ whole genome shotgun (WGS) entry which is preliminary data.</text>
</comment>
<proteinExistence type="predicted"/>
<protein>
    <submittedName>
        <fullName evidence="2">Uncharacterized protein</fullName>
    </submittedName>
</protein>
<organism evidence="2 3">
    <name type="scientific">Hoylesella buccalis ATCC 35310</name>
    <dbReference type="NCBI Taxonomy" id="679190"/>
    <lineage>
        <taxon>Bacteria</taxon>
        <taxon>Pseudomonadati</taxon>
        <taxon>Bacteroidota</taxon>
        <taxon>Bacteroidia</taxon>
        <taxon>Bacteroidales</taxon>
        <taxon>Prevotellaceae</taxon>
        <taxon>Hoylesella</taxon>
    </lineage>
</organism>
<gene>
    <name evidence="2" type="ORF">HMPREF0650_1688</name>
</gene>
<dbReference type="STRING" id="679190.HMPREF0650_1688"/>
<keyword evidence="1" id="KW-0812">Transmembrane</keyword>
<accession>D1W3E5</accession>